<dbReference type="PANTHER" id="PTHR43498:SF1">
    <property type="entry name" value="COB--COM HETERODISULFIDE REDUCTASE IRON-SULFUR SUBUNIT A"/>
    <property type="match status" value="1"/>
</dbReference>
<dbReference type="SUPFAM" id="SSF51905">
    <property type="entry name" value="FAD/NAD(P)-binding domain"/>
    <property type="match status" value="1"/>
</dbReference>
<gene>
    <name evidence="6" type="ORF">BGW36DRAFT_393381</name>
</gene>
<evidence type="ECO:0000256" key="3">
    <source>
        <dbReference type="ARBA" id="ARBA00023002"/>
    </source>
</evidence>
<dbReference type="Gene3D" id="3.50.50.60">
    <property type="entry name" value="FAD/NAD(P)-binding domain"/>
    <property type="match status" value="1"/>
</dbReference>
<comment type="caution">
    <text evidence="6">The sequence shown here is derived from an EMBL/GenBank/DDBJ whole genome shotgun (WGS) entry which is preliminary data.</text>
</comment>
<keyword evidence="5" id="KW-0411">Iron-sulfur</keyword>
<name>A0AAD4L3H3_9EURO</name>
<proteinExistence type="predicted"/>
<accession>A0AAD4L3H3</accession>
<dbReference type="GO" id="GO:0051539">
    <property type="term" value="F:4 iron, 4 sulfur cluster binding"/>
    <property type="evidence" value="ECO:0007669"/>
    <property type="project" value="UniProtKB-KW"/>
</dbReference>
<keyword evidence="1" id="KW-0004">4Fe-4S</keyword>
<dbReference type="Pfam" id="PF12831">
    <property type="entry name" value="FAD_oxidored"/>
    <property type="match status" value="1"/>
</dbReference>
<protein>
    <submittedName>
        <fullName evidence="6">FAD dependent oxidoreductase-domain-containing protein</fullName>
    </submittedName>
</protein>
<evidence type="ECO:0000256" key="1">
    <source>
        <dbReference type="ARBA" id="ARBA00022485"/>
    </source>
</evidence>
<dbReference type="PANTHER" id="PTHR43498">
    <property type="entry name" value="FERREDOXIN:COB-COM HETERODISULFIDE REDUCTASE SUBUNIT A"/>
    <property type="match status" value="1"/>
</dbReference>
<dbReference type="GeneID" id="70248088"/>
<organism evidence="6 7">
    <name type="scientific">Talaromyces proteolyticus</name>
    <dbReference type="NCBI Taxonomy" id="1131652"/>
    <lineage>
        <taxon>Eukaryota</taxon>
        <taxon>Fungi</taxon>
        <taxon>Dikarya</taxon>
        <taxon>Ascomycota</taxon>
        <taxon>Pezizomycotina</taxon>
        <taxon>Eurotiomycetes</taxon>
        <taxon>Eurotiomycetidae</taxon>
        <taxon>Eurotiales</taxon>
        <taxon>Trichocomaceae</taxon>
        <taxon>Talaromyces</taxon>
        <taxon>Talaromyces sect. Bacilispori</taxon>
    </lineage>
</organism>
<reference evidence="6" key="1">
    <citation type="submission" date="2021-12" db="EMBL/GenBank/DDBJ databases">
        <title>Convergent genome expansion in fungi linked to evolution of root-endophyte symbiosis.</title>
        <authorList>
            <consortium name="DOE Joint Genome Institute"/>
            <person name="Ke Y.-H."/>
            <person name="Bonito G."/>
            <person name="Liao H.-L."/>
            <person name="Looney B."/>
            <person name="Rojas-Flechas A."/>
            <person name="Nash J."/>
            <person name="Hameed K."/>
            <person name="Schadt C."/>
            <person name="Martin F."/>
            <person name="Crous P.W."/>
            <person name="Miettinen O."/>
            <person name="Magnuson J.K."/>
            <person name="Labbe J."/>
            <person name="Jacobson D."/>
            <person name="Doktycz M.J."/>
            <person name="Veneault-Fourrey C."/>
            <person name="Kuo A."/>
            <person name="Mondo S."/>
            <person name="Calhoun S."/>
            <person name="Riley R."/>
            <person name="Ohm R."/>
            <person name="LaButti K."/>
            <person name="Andreopoulos B."/>
            <person name="Pangilinan J."/>
            <person name="Nolan M."/>
            <person name="Tritt A."/>
            <person name="Clum A."/>
            <person name="Lipzen A."/>
            <person name="Daum C."/>
            <person name="Barry K."/>
            <person name="Grigoriev I.V."/>
            <person name="Vilgalys R."/>
        </authorList>
    </citation>
    <scope>NUCLEOTIDE SEQUENCE</scope>
    <source>
        <strain evidence="6">PMI_201</strain>
    </source>
</reference>
<evidence type="ECO:0000256" key="2">
    <source>
        <dbReference type="ARBA" id="ARBA00022723"/>
    </source>
</evidence>
<keyword evidence="7" id="KW-1185">Reference proteome</keyword>
<dbReference type="Proteomes" id="UP001201262">
    <property type="component" value="Unassembled WGS sequence"/>
</dbReference>
<dbReference type="RefSeq" id="XP_046078527.1">
    <property type="nucleotide sequence ID" value="XM_046217801.1"/>
</dbReference>
<dbReference type="AlphaFoldDB" id="A0AAD4L3H3"/>
<sequence length="449" mass="48398">MHIFDKVEFSSVKPFDIIIVGGGAAGIGAAIGARQAAPDARILLVESESCLGGAATHRGVCAYCGLFTVDENPRQAVGSIWLELKERLRAVNGTTESPVRIRGVFQVVEPEPLKLVLDDLMNDYNIDVLLHTTVVGATRSASNMITSVDLQERRGRLHVSAKAFVDCSGDCDLAYLAGASTRFGNHGTLNLGSLSARFGGIDPNTRPSVATWRDAIISAKKKRPELCDIIPKNGSALLHMPISGDVITFLPSASYDPRSSASITAAERSGRRQAQEYLQILRALPGHEGMYLVSTGPNFGTRESRHMNSMHQLMAEDIMDDRRFSDVIALGAWGFEFHDVEHESWESTFTYPPKGRFDIPLGSLRSIDTPNLFAAGRCIDADQKASSAVRVMGTALATGQAAGVAAGFEARRESSGGWDVSQVQDCLRAHGALLDSDLLPDVGPIEQIY</sequence>
<keyword evidence="4" id="KW-0408">Iron</keyword>
<keyword evidence="3" id="KW-0560">Oxidoreductase</keyword>
<dbReference type="InterPro" id="IPR039650">
    <property type="entry name" value="HdrA-like"/>
</dbReference>
<dbReference type="InterPro" id="IPR036188">
    <property type="entry name" value="FAD/NAD-bd_sf"/>
</dbReference>
<dbReference type="EMBL" id="JAJTJA010000001">
    <property type="protein sequence ID" value="KAH8705906.1"/>
    <property type="molecule type" value="Genomic_DNA"/>
</dbReference>
<dbReference type="GO" id="GO:0016491">
    <property type="term" value="F:oxidoreductase activity"/>
    <property type="evidence" value="ECO:0007669"/>
    <property type="project" value="UniProtKB-KW"/>
</dbReference>
<evidence type="ECO:0000256" key="4">
    <source>
        <dbReference type="ARBA" id="ARBA00023004"/>
    </source>
</evidence>
<keyword evidence="2" id="KW-0479">Metal-binding</keyword>
<evidence type="ECO:0000313" key="7">
    <source>
        <dbReference type="Proteomes" id="UP001201262"/>
    </source>
</evidence>
<evidence type="ECO:0000256" key="5">
    <source>
        <dbReference type="ARBA" id="ARBA00023014"/>
    </source>
</evidence>
<evidence type="ECO:0000313" key="6">
    <source>
        <dbReference type="EMBL" id="KAH8705906.1"/>
    </source>
</evidence>
<dbReference type="GO" id="GO:0046872">
    <property type="term" value="F:metal ion binding"/>
    <property type="evidence" value="ECO:0007669"/>
    <property type="project" value="UniProtKB-KW"/>
</dbReference>